<dbReference type="GO" id="GO:0070652">
    <property type="term" value="C:HAUS complex"/>
    <property type="evidence" value="ECO:0007669"/>
    <property type="project" value="TreeGrafter"/>
</dbReference>
<feature type="coiled-coil region" evidence="1">
    <location>
        <begin position="256"/>
        <end position="283"/>
    </location>
</feature>
<evidence type="ECO:0000313" key="2">
    <source>
        <dbReference type="Ensembl" id="ENSMFAP00000055065.1"/>
    </source>
</evidence>
<evidence type="ECO:0000313" key="3">
    <source>
        <dbReference type="Proteomes" id="UP000233100"/>
    </source>
</evidence>
<dbReference type="Ensembl" id="ENSMFAT00000078296.1">
    <property type="protein sequence ID" value="ENSMFAP00000055065.1"/>
    <property type="gene ID" value="ENSMFAG00000041248.2"/>
</dbReference>
<name>A0A7N9CZ95_MACFA</name>
<keyword evidence="1" id="KW-0175">Coiled coil</keyword>
<dbReference type="PANTHER" id="PTHR14352:SF2">
    <property type="entry name" value="HAUS AUGMIN-LIKE COMPLEX SUBUNIT 7"/>
    <property type="match status" value="1"/>
</dbReference>
<dbReference type="GO" id="GO:0051011">
    <property type="term" value="F:microtubule minus-end binding"/>
    <property type="evidence" value="ECO:0007669"/>
    <property type="project" value="TreeGrafter"/>
</dbReference>
<reference evidence="2" key="2">
    <citation type="submission" date="2025-08" db="UniProtKB">
        <authorList>
            <consortium name="Ensembl"/>
        </authorList>
    </citation>
    <scope>IDENTIFICATION</scope>
</reference>
<reference evidence="2" key="3">
    <citation type="submission" date="2025-09" db="UniProtKB">
        <authorList>
            <consortium name="Ensembl"/>
        </authorList>
    </citation>
    <scope>IDENTIFICATION</scope>
</reference>
<sequence length="419" mass="46670">MGQWPQWPSRAPQTQCLHRHIWPVCLQGSAGLLSLPRDSWHMGRSAWRAGLAQADSRKLARGGPCPVLRAGLGFAQTTCSLPTLPWHQVRWGTAWSHSEPDIHPWASYSSVSWGWVPGDLSCRVWPSLQDRFSSLKGVPTEVKIQEMTKLGHELMLCAPDDQELLKGCACAQKQLHFMDQLLDAIRNLTVGCSSCSSLMEHFEDTREKNEALLGELFSSPHLQMLLNPECDPWPLDMQSLLNKQSDDWQWASASAKSEEEEKLAELARQLQESAAKLHALRTEYFAQHKQGAAVGAADLSTLDQKLRLVTSDFHQLILAFLQVYDDELGECCQRPGPDLHPCGPIIQATHQNLTSYSQLLQVVVAVADTSAKTVEMVKKQQGEQICWGGSSSVMSLATKMNELMEKYKVFSDGPRESTG</sequence>
<keyword evidence="3" id="KW-1185">Reference proteome</keyword>
<dbReference type="PANTHER" id="PTHR14352">
    <property type="entry name" value="HAUS AUGMIN-LIKE COMPLEX SUBUNIT 7"/>
    <property type="match status" value="1"/>
</dbReference>
<dbReference type="GeneTree" id="ENSGT00390000003937"/>
<proteinExistence type="predicted"/>
<dbReference type="InterPro" id="IPR029711">
    <property type="entry name" value="Haus7-like"/>
</dbReference>
<dbReference type="Bgee" id="ENSMFAG00000041248">
    <property type="expression patterns" value="Expressed in thymus and 13 other cell types or tissues"/>
</dbReference>
<dbReference type="GO" id="GO:0031023">
    <property type="term" value="P:microtubule organizing center organization"/>
    <property type="evidence" value="ECO:0007669"/>
    <property type="project" value="TreeGrafter"/>
</dbReference>
<organism evidence="2 3">
    <name type="scientific">Macaca fascicularis</name>
    <name type="common">Crab-eating macaque</name>
    <name type="synonym">Cynomolgus monkey</name>
    <dbReference type="NCBI Taxonomy" id="9541"/>
    <lineage>
        <taxon>Eukaryota</taxon>
        <taxon>Metazoa</taxon>
        <taxon>Chordata</taxon>
        <taxon>Craniata</taxon>
        <taxon>Vertebrata</taxon>
        <taxon>Euteleostomi</taxon>
        <taxon>Mammalia</taxon>
        <taxon>Eutheria</taxon>
        <taxon>Euarchontoglires</taxon>
        <taxon>Primates</taxon>
        <taxon>Haplorrhini</taxon>
        <taxon>Catarrhini</taxon>
        <taxon>Cercopithecidae</taxon>
        <taxon>Cercopithecinae</taxon>
        <taxon>Macaca</taxon>
    </lineage>
</organism>
<dbReference type="AlphaFoldDB" id="A0A7N9CZ95"/>
<reference evidence="2 3" key="1">
    <citation type="submission" date="2013-03" db="EMBL/GenBank/DDBJ databases">
        <authorList>
            <person name="Warren W."/>
            <person name="Wilson R.K."/>
        </authorList>
    </citation>
    <scope>NUCLEOTIDE SEQUENCE</scope>
</reference>
<protein>
    <submittedName>
        <fullName evidence="2">HAUS augmin like complex subunit 7</fullName>
    </submittedName>
</protein>
<gene>
    <name evidence="2" type="primary">HAUS7</name>
</gene>
<dbReference type="Proteomes" id="UP000233100">
    <property type="component" value="Chromosome X"/>
</dbReference>
<evidence type="ECO:0000256" key="1">
    <source>
        <dbReference type="SAM" id="Coils"/>
    </source>
</evidence>
<dbReference type="GO" id="GO:0051225">
    <property type="term" value="P:spindle assembly"/>
    <property type="evidence" value="ECO:0007669"/>
    <property type="project" value="TreeGrafter"/>
</dbReference>
<accession>A0A7N9CZ95</accession>